<reference evidence="9 10" key="1">
    <citation type="submission" date="2018-07" db="EMBL/GenBank/DDBJ databases">
        <title>Genomic Encyclopedia of Type Strains, Phase III (KMG-III): the genomes of soil and plant-associated and newly described type strains.</title>
        <authorList>
            <person name="Whitman W."/>
        </authorList>
    </citation>
    <scope>NUCLEOTIDE SEQUENCE [LARGE SCALE GENOMIC DNA]</scope>
    <source>
        <strain evidence="9 10">CECT 7287</strain>
    </source>
</reference>
<keyword evidence="3" id="KW-1003">Cell membrane</keyword>
<protein>
    <submittedName>
        <fullName evidence="9">Carbohydrate ABC transporter membrane protein 1 (CUT1 family)</fullName>
    </submittedName>
</protein>
<keyword evidence="2 7" id="KW-0813">Transport</keyword>
<comment type="subcellular location">
    <subcellularLocation>
        <location evidence="1 7">Cell membrane</location>
        <topology evidence="1 7">Multi-pass membrane protein</topology>
    </subcellularLocation>
</comment>
<sequence>MSKSVRNTLAAYLLLLPALVLFSVFILIPLGYEFMISLSKWNGFGPMSFVGLRNYTRLFSDPEFYAALSHNVQYAFGTVLVKIVLSFVLALLLHGAFRGVTLFRTIMFIPVVLSFVVVGILWQWIFNPNFGLMNVMLGWLGLNEEMNPIQWLGSPHYALIALMMVDVWKWTGYHAIIFLAGLQGIPKDIYEAASVDGAARWRSLWHVTVPLMRPTLLLNVTIAAMGAFNVFDIVYTMTQGGPYKSTSVLLTMMYDKAFGSSSDYGYGTSIAFALFVIIVIISAIHIRIVNRSERA</sequence>
<feature type="transmembrane region" description="Helical" evidence="7">
    <location>
        <begin position="74"/>
        <end position="93"/>
    </location>
</feature>
<proteinExistence type="inferred from homology"/>
<dbReference type="Pfam" id="PF00528">
    <property type="entry name" value="BPD_transp_1"/>
    <property type="match status" value="1"/>
</dbReference>
<keyword evidence="10" id="KW-1185">Reference proteome</keyword>
<feature type="transmembrane region" description="Helical" evidence="7">
    <location>
        <begin position="12"/>
        <end position="32"/>
    </location>
</feature>
<feature type="transmembrane region" description="Helical" evidence="7">
    <location>
        <begin position="105"/>
        <end position="126"/>
    </location>
</feature>
<gene>
    <name evidence="9" type="ORF">DFP98_13259</name>
</gene>
<evidence type="ECO:0000313" key="10">
    <source>
        <dbReference type="Proteomes" id="UP000256977"/>
    </source>
</evidence>
<dbReference type="Proteomes" id="UP000256977">
    <property type="component" value="Unassembled WGS sequence"/>
</dbReference>
<dbReference type="InterPro" id="IPR000515">
    <property type="entry name" value="MetI-like"/>
</dbReference>
<dbReference type="GO" id="GO:0055085">
    <property type="term" value="P:transmembrane transport"/>
    <property type="evidence" value="ECO:0007669"/>
    <property type="project" value="InterPro"/>
</dbReference>
<evidence type="ECO:0000256" key="5">
    <source>
        <dbReference type="ARBA" id="ARBA00022989"/>
    </source>
</evidence>
<keyword evidence="5 7" id="KW-1133">Transmembrane helix</keyword>
<dbReference type="Gene3D" id="1.10.3720.10">
    <property type="entry name" value="MetI-like"/>
    <property type="match status" value="1"/>
</dbReference>
<feature type="transmembrane region" description="Helical" evidence="7">
    <location>
        <begin position="216"/>
        <end position="237"/>
    </location>
</feature>
<dbReference type="AlphaFoldDB" id="A0A3D9ID44"/>
<dbReference type="SUPFAM" id="SSF161098">
    <property type="entry name" value="MetI-like"/>
    <property type="match status" value="1"/>
</dbReference>
<dbReference type="PANTHER" id="PTHR30193">
    <property type="entry name" value="ABC TRANSPORTER PERMEASE PROTEIN"/>
    <property type="match status" value="1"/>
</dbReference>
<feature type="transmembrane region" description="Helical" evidence="7">
    <location>
        <begin position="264"/>
        <end position="286"/>
    </location>
</feature>
<dbReference type="PROSITE" id="PS50928">
    <property type="entry name" value="ABC_TM1"/>
    <property type="match status" value="1"/>
</dbReference>
<dbReference type="PANTHER" id="PTHR30193:SF37">
    <property type="entry name" value="INNER MEMBRANE ABC TRANSPORTER PERMEASE PROTEIN YCJO"/>
    <property type="match status" value="1"/>
</dbReference>
<accession>A0A3D9ID44</accession>
<organism evidence="9 10">
    <name type="scientific">Cohnella phaseoli</name>
    <dbReference type="NCBI Taxonomy" id="456490"/>
    <lineage>
        <taxon>Bacteria</taxon>
        <taxon>Bacillati</taxon>
        <taxon>Bacillota</taxon>
        <taxon>Bacilli</taxon>
        <taxon>Bacillales</taxon>
        <taxon>Paenibacillaceae</taxon>
        <taxon>Cohnella</taxon>
    </lineage>
</organism>
<dbReference type="InterPro" id="IPR035906">
    <property type="entry name" value="MetI-like_sf"/>
</dbReference>
<evidence type="ECO:0000256" key="2">
    <source>
        <dbReference type="ARBA" id="ARBA00022448"/>
    </source>
</evidence>
<dbReference type="InterPro" id="IPR051393">
    <property type="entry name" value="ABC_transporter_permease"/>
</dbReference>
<evidence type="ECO:0000256" key="7">
    <source>
        <dbReference type="RuleBase" id="RU363032"/>
    </source>
</evidence>
<evidence type="ECO:0000256" key="6">
    <source>
        <dbReference type="ARBA" id="ARBA00023136"/>
    </source>
</evidence>
<evidence type="ECO:0000256" key="4">
    <source>
        <dbReference type="ARBA" id="ARBA00022692"/>
    </source>
</evidence>
<dbReference type="GO" id="GO:0005886">
    <property type="term" value="C:plasma membrane"/>
    <property type="evidence" value="ECO:0007669"/>
    <property type="project" value="UniProtKB-SubCell"/>
</dbReference>
<name>A0A3D9ID44_9BACL</name>
<comment type="similarity">
    <text evidence="7">Belongs to the binding-protein-dependent transport system permease family.</text>
</comment>
<dbReference type="CDD" id="cd06261">
    <property type="entry name" value="TM_PBP2"/>
    <property type="match status" value="1"/>
</dbReference>
<evidence type="ECO:0000259" key="8">
    <source>
        <dbReference type="PROSITE" id="PS50928"/>
    </source>
</evidence>
<dbReference type="EMBL" id="QRDZ01000032">
    <property type="protein sequence ID" value="RED59136.1"/>
    <property type="molecule type" value="Genomic_DNA"/>
</dbReference>
<keyword evidence="4 7" id="KW-0812">Transmembrane</keyword>
<keyword evidence="6 7" id="KW-0472">Membrane</keyword>
<dbReference type="RefSeq" id="WP_116064389.1">
    <property type="nucleotide sequence ID" value="NZ_QRDZ01000032.1"/>
</dbReference>
<comment type="caution">
    <text evidence="9">The sequence shown here is derived from an EMBL/GenBank/DDBJ whole genome shotgun (WGS) entry which is preliminary data.</text>
</comment>
<dbReference type="OrthoDB" id="9809173at2"/>
<feature type="domain" description="ABC transmembrane type-1" evidence="8">
    <location>
        <begin position="68"/>
        <end position="285"/>
    </location>
</feature>
<evidence type="ECO:0000313" key="9">
    <source>
        <dbReference type="EMBL" id="RED59136.1"/>
    </source>
</evidence>
<evidence type="ECO:0000256" key="3">
    <source>
        <dbReference type="ARBA" id="ARBA00022475"/>
    </source>
</evidence>
<evidence type="ECO:0000256" key="1">
    <source>
        <dbReference type="ARBA" id="ARBA00004651"/>
    </source>
</evidence>